<dbReference type="PROSITE" id="PS00063">
    <property type="entry name" value="ALDOKETO_REDUCTASE_3"/>
    <property type="match status" value="1"/>
</dbReference>
<dbReference type="EMBL" id="JBEPMX010000006">
    <property type="protein sequence ID" value="MET3683348.1"/>
    <property type="molecule type" value="Genomic_DNA"/>
</dbReference>
<comment type="caution">
    <text evidence="5">The sequence shown here is derived from an EMBL/GenBank/DDBJ whole genome shotgun (WGS) entry which is preliminary data.</text>
</comment>
<dbReference type="PIRSF" id="PIRSF000097">
    <property type="entry name" value="AKR"/>
    <property type="match status" value="1"/>
</dbReference>
<dbReference type="InterPro" id="IPR020471">
    <property type="entry name" value="AKR"/>
</dbReference>
<sequence>MVKSLQDTKTLNNGVEMPGFGLGVFKVWEDDEARFSVQKAIENGYRLIDTASFYDNEVGVGQGIKDSGVSRDELFVTTKVWNEEQGYDNTLRAFEASMNRLGLEYLDLYLVHWPVKDYYRDTWKAMERLVDEGLIRSIGVSNFKQRHLEHLMAGANVKPVVNQVEYHPHLQQQDVKAFCEQENIQLEAWSPLKQGQLLEDETIKKIADKHGKKPAQIILRWDVDMNVVTIPKSVKEHRIIENSDIFDFQLDQDDLAAIKALNRDERVGPDPDQFG</sequence>
<dbReference type="PANTHER" id="PTHR43827:SF3">
    <property type="entry name" value="NADP-DEPENDENT OXIDOREDUCTASE DOMAIN-CONTAINING PROTEIN"/>
    <property type="match status" value="1"/>
</dbReference>
<dbReference type="Pfam" id="PF00248">
    <property type="entry name" value="Aldo_ket_red"/>
    <property type="match status" value="1"/>
</dbReference>
<dbReference type="SUPFAM" id="SSF51430">
    <property type="entry name" value="NAD(P)-linked oxidoreductase"/>
    <property type="match status" value="1"/>
</dbReference>
<evidence type="ECO:0000256" key="3">
    <source>
        <dbReference type="ARBA" id="ARBA00023002"/>
    </source>
</evidence>
<keyword evidence="6" id="KW-1185">Reference proteome</keyword>
<dbReference type="RefSeq" id="WP_354219928.1">
    <property type="nucleotide sequence ID" value="NZ_JBEPMX010000006.1"/>
</dbReference>
<evidence type="ECO:0000256" key="2">
    <source>
        <dbReference type="ARBA" id="ARBA00022857"/>
    </source>
</evidence>
<dbReference type="InterPro" id="IPR036812">
    <property type="entry name" value="NAD(P)_OxRdtase_dom_sf"/>
</dbReference>
<accession>A0ABV2KUT6</accession>
<organism evidence="5 6">
    <name type="scientific">Alkalibacillus flavidus</name>
    <dbReference type="NCBI Taxonomy" id="546021"/>
    <lineage>
        <taxon>Bacteria</taxon>
        <taxon>Bacillati</taxon>
        <taxon>Bacillota</taxon>
        <taxon>Bacilli</taxon>
        <taxon>Bacillales</taxon>
        <taxon>Bacillaceae</taxon>
        <taxon>Alkalibacillus</taxon>
    </lineage>
</organism>
<gene>
    <name evidence="5" type="ORF">ABID56_001443</name>
</gene>
<evidence type="ECO:0000313" key="5">
    <source>
        <dbReference type="EMBL" id="MET3683348.1"/>
    </source>
</evidence>
<protein>
    <submittedName>
        <fullName evidence="5">Diketogulonate reductase-like aldo/keto reductase</fullName>
    </submittedName>
</protein>
<evidence type="ECO:0000256" key="1">
    <source>
        <dbReference type="ARBA" id="ARBA00007905"/>
    </source>
</evidence>
<proteinExistence type="inferred from homology"/>
<comment type="similarity">
    <text evidence="1">Belongs to the aldo/keto reductase family.</text>
</comment>
<keyword evidence="2" id="KW-0521">NADP</keyword>
<evidence type="ECO:0000259" key="4">
    <source>
        <dbReference type="Pfam" id="PF00248"/>
    </source>
</evidence>
<dbReference type="Proteomes" id="UP001549167">
    <property type="component" value="Unassembled WGS sequence"/>
</dbReference>
<dbReference type="PANTHER" id="PTHR43827">
    <property type="entry name" value="2,5-DIKETO-D-GLUCONIC ACID REDUCTASE"/>
    <property type="match status" value="1"/>
</dbReference>
<dbReference type="InterPro" id="IPR023210">
    <property type="entry name" value="NADP_OxRdtase_dom"/>
</dbReference>
<name>A0ABV2KUT6_9BACI</name>
<dbReference type="PROSITE" id="PS00798">
    <property type="entry name" value="ALDOKETO_REDUCTASE_1"/>
    <property type="match status" value="1"/>
</dbReference>
<dbReference type="PRINTS" id="PR00069">
    <property type="entry name" value="ALDKETRDTASE"/>
</dbReference>
<dbReference type="Gene3D" id="3.20.20.100">
    <property type="entry name" value="NADP-dependent oxidoreductase domain"/>
    <property type="match status" value="1"/>
</dbReference>
<evidence type="ECO:0000313" key="6">
    <source>
        <dbReference type="Proteomes" id="UP001549167"/>
    </source>
</evidence>
<reference evidence="5 6" key="1">
    <citation type="submission" date="2024-06" db="EMBL/GenBank/DDBJ databases">
        <title>Genomic Encyclopedia of Type Strains, Phase IV (KMG-IV): sequencing the most valuable type-strain genomes for metagenomic binning, comparative biology and taxonomic classification.</title>
        <authorList>
            <person name="Goeker M."/>
        </authorList>
    </citation>
    <scope>NUCLEOTIDE SEQUENCE [LARGE SCALE GENOMIC DNA]</scope>
    <source>
        <strain evidence="5 6">DSM 23520</strain>
    </source>
</reference>
<dbReference type="PROSITE" id="PS00062">
    <property type="entry name" value="ALDOKETO_REDUCTASE_2"/>
    <property type="match status" value="1"/>
</dbReference>
<keyword evidence="3" id="KW-0560">Oxidoreductase</keyword>
<dbReference type="InterPro" id="IPR018170">
    <property type="entry name" value="Aldo/ket_reductase_CS"/>
</dbReference>
<feature type="domain" description="NADP-dependent oxidoreductase" evidence="4">
    <location>
        <begin position="28"/>
        <end position="262"/>
    </location>
</feature>